<dbReference type="EMBL" id="MN740706">
    <property type="protein sequence ID" value="QHU09228.1"/>
    <property type="molecule type" value="Genomic_DNA"/>
</dbReference>
<protein>
    <submittedName>
        <fullName evidence="1">Uncharacterized protein</fullName>
    </submittedName>
</protein>
<evidence type="ECO:0000313" key="1">
    <source>
        <dbReference type="EMBL" id="QHU09228.1"/>
    </source>
</evidence>
<dbReference type="AlphaFoldDB" id="A0A6C0JZA4"/>
<name>A0A6C0JZA4_9ZZZZ</name>
<organism evidence="1">
    <name type="scientific">viral metagenome</name>
    <dbReference type="NCBI Taxonomy" id="1070528"/>
    <lineage>
        <taxon>unclassified sequences</taxon>
        <taxon>metagenomes</taxon>
        <taxon>organismal metagenomes</taxon>
    </lineage>
</organism>
<sequence length="194" mass="21730">MLLGLYYYTVTGYENFTNRDSLSCPDLLIQKGTQFYLYNSNLANVPGVNPVIFENLEEYTEFIEWQRSQGIQCPILYVQESYDAQGNKVYKSHASPTNIQGGLTNYPIGTAPLTKLVDASHSDSVYNKNSYPGFDGQDQTIGTNTPLDLMYHNTSSVSPNPMDTTWGGQSYTKKLVDSGYYENDYVTKPTDGTN</sequence>
<accession>A0A6C0JZA4</accession>
<proteinExistence type="predicted"/>
<reference evidence="1" key="1">
    <citation type="journal article" date="2020" name="Nature">
        <title>Giant virus diversity and host interactions through global metagenomics.</title>
        <authorList>
            <person name="Schulz F."/>
            <person name="Roux S."/>
            <person name="Paez-Espino D."/>
            <person name="Jungbluth S."/>
            <person name="Walsh D.A."/>
            <person name="Denef V.J."/>
            <person name="McMahon K.D."/>
            <person name="Konstantinidis K.T."/>
            <person name="Eloe-Fadrosh E.A."/>
            <person name="Kyrpides N.C."/>
            <person name="Woyke T."/>
        </authorList>
    </citation>
    <scope>NUCLEOTIDE SEQUENCE</scope>
    <source>
        <strain evidence="1">GVMAG-S-1074260-58</strain>
    </source>
</reference>